<dbReference type="EMBL" id="MU006229">
    <property type="protein sequence ID" value="KAF2824730.1"/>
    <property type="molecule type" value="Genomic_DNA"/>
</dbReference>
<organism evidence="1 2">
    <name type="scientific">Ophiobolus disseminans</name>
    <dbReference type="NCBI Taxonomy" id="1469910"/>
    <lineage>
        <taxon>Eukaryota</taxon>
        <taxon>Fungi</taxon>
        <taxon>Dikarya</taxon>
        <taxon>Ascomycota</taxon>
        <taxon>Pezizomycotina</taxon>
        <taxon>Dothideomycetes</taxon>
        <taxon>Pleosporomycetidae</taxon>
        <taxon>Pleosporales</taxon>
        <taxon>Pleosporineae</taxon>
        <taxon>Phaeosphaeriaceae</taxon>
        <taxon>Ophiobolus</taxon>
    </lineage>
</organism>
<gene>
    <name evidence="1" type="ORF">CC86DRAFT_371268</name>
</gene>
<dbReference type="AlphaFoldDB" id="A0A6A6ZUJ0"/>
<accession>A0A6A6ZUJ0</accession>
<reference evidence="1" key="1">
    <citation type="journal article" date="2020" name="Stud. Mycol.">
        <title>101 Dothideomycetes genomes: a test case for predicting lifestyles and emergence of pathogens.</title>
        <authorList>
            <person name="Haridas S."/>
            <person name="Albert R."/>
            <person name="Binder M."/>
            <person name="Bloem J."/>
            <person name="Labutti K."/>
            <person name="Salamov A."/>
            <person name="Andreopoulos B."/>
            <person name="Baker S."/>
            <person name="Barry K."/>
            <person name="Bills G."/>
            <person name="Bluhm B."/>
            <person name="Cannon C."/>
            <person name="Castanera R."/>
            <person name="Culley D."/>
            <person name="Daum C."/>
            <person name="Ezra D."/>
            <person name="Gonzalez J."/>
            <person name="Henrissat B."/>
            <person name="Kuo A."/>
            <person name="Liang C."/>
            <person name="Lipzen A."/>
            <person name="Lutzoni F."/>
            <person name="Magnuson J."/>
            <person name="Mondo S."/>
            <person name="Nolan M."/>
            <person name="Ohm R."/>
            <person name="Pangilinan J."/>
            <person name="Park H.-J."/>
            <person name="Ramirez L."/>
            <person name="Alfaro M."/>
            <person name="Sun H."/>
            <person name="Tritt A."/>
            <person name="Yoshinaga Y."/>
            <person name="Zwiers L.-H."/>
            <person name="Turgeon B."/>
            <person name="Goodwin S."/>
            <person name="Spatafora J."/>
            <person name="Crous P."/>
            <person name="Grigoriev I."/>
        </authorList>
    </citation>
    <scope>NUCLEOTIDE SEQUENCE</scope>
    <source>
        <strain evidence="1">CBS 113818</strain>
    </source>
</reference>
<name>A0A6A6ZUJ0_9PLEO</name>
<sequence length="63" mass="6813">MATSIFYLPIYSRAAAHALFTSFRAPLPASHAGRITRLSPLAQPGPIFLSAVRPVLSYPLHPP</sequence>
<proteinExistence type="predicted"/>
<evidence type="ECO:0000313" key="2">
    <source>
        <dbReference type="Proteomes" id="UP000799424"/>
    </source>
</evidence>
<protein>
    <submittedName>
        <fullName evidence="1">Uncharacterized protein</fullName>
    </submittedName>
</protein>
<dbReference type="Proteomes" id="UP000799424">
    <property type="component" value="Unassembled WGS sequence"/>
</dbReference>
<keyword evidence="2" id="KW-1185">Reference proteome</keyword>
<evidence type="ECO:0000313" key="1">
    <source>
        <dbReference type="EMBL" id="KAF2824730.1"/>
    </source>
</evidence>